<dbReference type="Proteomes" id="UP000585474">
    <property type="component" value="Unassembled WGS sequence"/>
</dbReference>
<dbReference type="EMBL" id="BJWL01000023">
    <property type="protein sequence ID" value="GFZ13672.1"/>
    <property type="molecule type" value="Genomic_DNA"/>
</dbReference>
<organism evidence="2 3">
    <name type="scientific">Actinidia rufa</name>
    <dbReference type="NCBI Taxonomy" id="165716"/>
    <lineage>
        <taxon>Eukaryota</taxon>
        <taxon>Viridiplantae</taxon>
        <taxon>Streptophyta</taxon>
        <taxon>Embryophyta</taxon>
        <taxon>Tracheophyta</taxon>
        <taxon>Spermatophyta</taxon>
        <taxon>Magnoliopsida</taxon>
        <taxon>eudicotyledons</taxon>
        <taxon>Gunneridae</taxon>
        <taxon>Pentapetalae</taxon>
        <taxon>asterids</taxon>
        <taxon>Ericales</taxon>
        <taxon>Actinidiaceae</taxon>
        <taxon>Actinidia</taxon>
    </lineage>
</organism>
<feature type="region of interest" description="Disordered" evidence="1">
    <location>
        <begin position="106"/>
        <end position="196"/>
    </location>
</feature>
<keyword evidence="3" id="KW-1185">Reference proteome</keyword>
<sequence length="483" mass="52592">MEGSPESPLVAIHPSMEEKTNIMTLKELNALRDTYSFPSGVQIRLPDKGETITSTRPGEVAFYEAAFPAGLRKKQESSAQEDTLTTLRGGRSKFFFVSGDEWEIPEGVSQKGRRKSSEDVGDSRTLRTAGDNRPSREAPSSSSDVGESKIPMIKLGEKALPETIQSRGKVLDPILDRSSNDPSSNSLSESCSDSSLSLCRKRVSFKKIGEKLGKTTGTSSGTPVPAKGVVIGDKRPGRERASPARPLRRGRLMTARRKKGSASPLEAKKKTTSSSKAPNHSSCRFSSSWGRFLSQSWHCPGGPTTSMLGSPSVAEKLLCGGDSPSRQGKGGEAHLGPDGDETLPRDQPGVGAWFIFWPSEIGRQGSRHLSKRGELLLWKLKLLASRRLPLTWKQQLAESPCSNLPWRSSNPRRSSWWLLKIPPPNTLVRGLTSARCNFADITPTSPSNLEGTVVDQDLLAEQDEAEEENDKEKTGENEGGNQK</sequence>
<evidence type="ECO:0000313" key="3">
    <source>
        <dbReference type="Proteomes" id="UP000585474"/>
    </source>
</evidence>
<name>A0A7J0GSA0_9ERIC</name>
<reference evidence="2 3" key="1">
    <citation type="submission" date="2019-07" db="EMBL/GenBank/DDBJ databases">
        <title>De Novo Assembly of kiwifruit Actinidia rufa.</title>
        <authorList>
            <person name="Sugita-Konishi S."/>
            <person name="Sato K."/>
            <person name="Mori E."/>
            <person name="Abe Y."/>
            <person name="Kisaki G."/>
            <person name="Hamano K."/>
            <person name="Suezawa K."/>
            <person name="Otani M."/>
            <person name="Fukuda T."/>
            <person name="Manabe T."/>
            <person name="Gomi K."/>
            <person name="Tabuchi M."/>
            <person name="Akimitsu K."/>
            <person name="Kataoka I."/>
        </authorList>
    </citation>
    <scope>NUCLEOTIDE SEQUENCE [LARGE SCALE GENOMIC DNA]</scope>
    <source>
        <strain evidence="3">cv. Fuchu</strain>
    </source>
</reference>
<gene>
    <name evidence="2" type="ORF">Acr_23g0020570</name>
</gene>
<feature type="compositionally biased region" description="Basic residues" evidence="1">
    <location>
        <begin position="246"/>
        <end position="260"/>
    </location>
</feature>
<evidence type="ECO:0000256" key="1">
    <source>
        <dbReference type="SAM" id="MobiDB-lite"/>
    </source>
</evidence>
<proteinExistence type="predicted"/>
<dbReference type="AlphaFoldDB" id="A0A7J0GSA0"/>
<feature type="compositionally biased region" description="Basic and acidic residues" evidence="1">
    <location>
        <begin position="115"/>
        <end position="125"/>
    </location>
</feature>
<protein>
    <submittedName>
        <fullName evidence="2">Uncharacterized protein</fullName>
    </submittedName>
</protein>
<feature type="region of interest" description="Disordered" evidence="1">
    <location>
        <begin position="212"/>
        <end position="281"/>
    </location>
</feature>
<feature type="compositionally biased region" description="Basic and acidic residues" evidence="1">
    <location>
        <begin position="232"/>
        <end position="242"/>
    </location>
</feature>
<feature type="compositionally biased region" description="Low complexity" evidence="1">
    <location>
        <begin position="180"/>
        <end position="196"/>
    </location>
</feature>
<feature type="region of interest" description="Disordered" evidence="1">
    <location>
        <begin position="445"/>
        <end position="483"/>
    </location>
</feature>
<feature type="compositionally biased region" description="Acidic residues" evidence="1">
    <location>
        <begin position="458"/>
        <end position="469"/>
    </location>
</feature>
<evidence type="ECO:0000313" key="2">
    <source>
        <dbReference type="EMBL" id="GFZ13672.1"/>
    </source>
</evidence>
<accession>A0A7J0GSA0</accession>
<feature type="region of interest" description="Disordered" evidence="1">
    <location>
        <begin position="316"/>
        <end position="344"/>
    </location>
</feature>
<comment type="caution">
    <text evidence="2">The sequence shown here is derived from an EMBL/GenBank/DDBJ whole genome shotgun (WGS) entry which is preliminary data.</text>
</comment>